<feature type="transmembrane region" description="Helical" evidence="1">
    <location>
        <begin position="58"/>
        <end position="78"/>
    </location>
</feature>
<dbReference type="EMBL" id="JBHSXQ010000003">
    <property type="protein sequence ID" value="MFC6905993.1"/>
    <property type="molecule type" value="Genomic_DNA"/>
</dbReference>
<reference evidence="2 3" key="1">
    <citation type="journal article" date="2019" name="Int. J. Syst. Evol. Microbiol.">
        <title>The Global Catalogue of Microorganisms (GCM) 10K type strain sequencing project: providing services to taxonomists for standard genome sequencing and annotation.</title>
        <authorList>
            <consortium name="The Broad Institute Genomics Platform"/>
            <consortium name="The Broad Institute Genome Sequencing Center for Infectious Disease"/>
            <person name="Wu L."/>
            <person name="Ma J."/>
        </authorList>
    </citation>
    <scope>NUCLEOTIDE SEQUENCE [LARGE SCALE GENOMIC DNA]</scope>
    <source>
        <strain evidence="2 3">CGMCC 1.3240</strain>
    </source>
</reference>
<proteinExistence type="predicted"/>
<name>A0ABD5V383_9EURY</name>
<sequence>MSTNQADPKLKFPAGRFEDSLVTLIIALQGGIGIMTILVSFFYAHLVVNSYFIPQEKFSFYPGVLALALGMAAFIYLLHRLYE</sequence>
<protein>
    <submittedName>
        <fullName evidence="2">Uncharacterized protein</fullName>
    </submittedName>
</protein>
<accession>A0ABD5V383</accession>
<evidence type="ECO:0000313" key="3">
    <source>
        <dbReference type="Proteomes" id="UP001596312"/>
    </source>
</evidence>
<gene>
    <name evidence="2" type="ORF">ACFQGH_12400</name>
</gene>
<evidence type="ECO:0000256" key="1">
    <source>
        <dbReference type="SAM" id="Phobius"/>
    </source>
</evidence>
<keyword evidence="1" id="KW-1133">Transmembrane helix</keyword>
<keyword evidence="1" id="KW-0472">Membrane</keyword>
<keyword evidence="3" id="KW-1185">Reference proteome</keyword>
<dbReference type="Proteomes" id="UP001596312">
    <property type="component" value="Unassembled WGS sequence"/>
</dbReference>
<comment type="caution">
    <text evidence="2">The sequence shown here is derived from an EMBL/GenBank/DDBJ whole genome shotgun (WGS) entry which is preliminary data.</text>
</comment>
<dbReference type="RefSeq" id="WP_340604523.1">
    <property type="nucleotide sequence ID" value="NZ_JBBMXV010000003.1"/>
</dbReference>
<keyword evidence="1" id="KW-0812">Transmembrane</keyword>
<feature type="transmembrane region" description="Helical" evidence="1">
    <location>
        <begin position="21"/>
        <end position="46"/>
    </location>
</feature>
<organism evidence="2 3">
    <name type="scientific">Halalkalicoccus tibetensis</name>
    <dbReference type="NCBI Taxonomy" id="175632"/>
    <lineage>
        <taxon>Archaea</taxon>
        <taxon>Methanobacteriati</taxon>
        <taxon>Methanobacteriota</taxon>
        <taxon>Stenosarchaea group</taxon>
        <taxon>Halobacteria</taxon>
        <taxon>Halobacteriales</taxon>
        <taxon>Halococcaceae</taxon>
        <taxon>Halalkalicoccus</taxon>
    </lineage>
</organism>
<evidence type="ECO:0000313" key="2">
    <source>
        <dbReference type="EMBL" id="MFC6905993.1"/>
    </source>
</evidence>
<dbReference type="AlphaFoldDB" id="A0ABD5V383"/>